<proteinExistence type="predicted"/>
<dbReference type="Proteomes" id="UP000784294">
    <property type="component" value="Unassembled WGS sequence"/>
</dbReference>
<evidence type="ECO:0008006" key="4">
    <source>
        <dbReference type="Google" id="ProtNLM"/>
    </source>
</evidence>
<accession>A0A3S5ADD6</accession>
<reference evidence="2" key="1">
    <citation type="submission" date="2018-11" db="EMBL/GenBank/DDBJ databases">
        <authorList>
            <consortium name="Pathogen Informatics"/>
        </authorList>
    </citation>
    <scope>NUCLEOTIDE SEQUENCE</scope>
</reference>
<evidence type="ECO:0000256" key="1">
    <source>
        <dbReference type="SAM" id="MobiDB-lite"/>
    </source>
</evidence>
<dbReference type="EMBL" id="CAAALY010080124">
    <property type="protein sequence ID" value="VEL26424.1"/>
    <property type="molecule type" value="Genomic_DNA"/>
</dbReference>
<sequence length="86" mass="9673">MSHLKLWCSYYMRWHPSMLLQEPVARRDRALIEVMRRFRELTTSAAQTNATQKQATATSTSATASTMATTTRSVAPTGEATGQYFL</sequence>
<feature type="compositionally biased region" description="Low complexity" evidence="1">
    <location>
        <begin position="45"/>
        <end position="71"/>
    </location>
</feature>
<name>A0A3S5ADD6_9PLAT</name>
<protein>
    <recommendedName>
        <fullName evidence="4">Myotubularin phosphatase domain-containing protein</fullName>
    </recommendedName>
</protein>
<gene>
    <name evidence="2" type="ORF">PXEA_LOCUS19864</name>
</gene>
<evidence type="ECO:0000313" key="2">
    <source>
        <dbReference type="EMBL" id="VEL26424.1"/>
    </source>
</evidence>
<feature type="region of interest" description="Disordered" evidence="1">
    <location>
        <begin position="45"/>
        <end position="86"/>
    </location>
</feature>
<dbReference type="OrthoDB" id="271628at2759"/>
<organism evidence="2 3">
    <name type="scientific">Protopolystoma xenopodis</name>
    <dbReference type="NCBI Taxonomy" id="117903"/>
    <lineage>
        <taxon>Eukaryota</taxon>
        <taxon>Metazoa</taxon>
        <taxon>Spiralia</taxon>
        <taxon>Lophotrochozoa</taxon>
        <taxon>Platyhelminthes</taxon>
        <taxon>Monogenea</taxon>
        <taxon>Polyopisthocotylea</taxon>
        <taxon>Polystomatidea</taxon>
        <taxon>Polystomatidae</taxon>
        <taxon>Protopolystoma</taxon>
    </lineage>
</organism>
<dbReference type="AlphaFoldDB" id="A0A3S5ADD6"/>
<keyword evidence="3" id="KW-1185">Reference proteome</keyword>
<comment type="caution">
    <text evidence="2">The sequence shown here is derived from an EMBL/GenBank/DDBJ whole genome shotgun (WGS) entry which is preliminary data.</text>
</comment>
<evidence type="ECO:0000313" key="3">
    <source>
        <dbReference type="Proteomes" id="UP000784294"/>
    </source>
</evidence>